<evidence type="ECO:0000313" key="2">
    <source>
        <dbReference type="Proteomes" id="UP001054945"/>
    </source>
</evidence>
<dbReference type="Proteomes" id="UP001054945">
    <property type="component" value="Unassembled WGS sequence"/>
</dbReference>
<comment type="caution">
    <text evidence="1">The sequence shown here is derived from an EMBL/GenBank/DDBJ whole genome shotgun (WGS) entry which is preliminary data.</text>
</comment>
<keyword evidence="2" id="KW-1185">Reference proteome</keyword>
<reference evidence="1 2" key="1">
    <citation type="submission" date="2021-06" db="EMBL/GenBank/DDBJ databases">
        <title>Caerostris extrusa draft genome.</title>
        <authorList>
            <person name="Kono N."/>
            <person name="Arakawa K."/>
        </authorList>
    </citation>
    <scope>NUCLEOTIDE SEQUENCE [LARGE SCALE GENOMIC DNA]</scope>
</reference>
<proteinExistence type="predicted"/>
<accession>A0AAV4NNX2</accession>
<gene>
    <name evidence="1" type="ORF">CEXT_702601</name>
</gene>
<protein>
    <submittedName>
        <fullName evidence="1">Uncharacterized protein</fullName>
    </submittedName>
</protein>
<evidence type="ECO:0000313" key="1">
    <source>
        <dbReference type="EMBL" id="GIX85611.1"/>
    </source>
</evidence>
<dbReference type="AlphaFoldDB" id="A0AAV4NNX2"/>
<dbReference type="EMBL" id="BPLR01021079">
    <property type="protein sequence ID" value="GIX85611.1"/>
    <property type="molecule type" value="Genomic_DNA"/>
</dbReference>
<name>A0AAV4NNX2_CAEEX</name>
<sequence>MQSRDSTHVPRVEPFIKLGPKMLSLGLVKRTNENWRKGRQCCLEGIACWRMIHPFVKHFRAMFSRWVLALSWCSQLHLIESW</sequence>
<organism evidence="1 2">
    <name type="scientific">Caerostris extrusa</name>
    <name type="common">Bark spider</name>
    <name type="synonym">Caerostris bankana</name>
    <dbReference type="NCBI Taxonomy" id="172846"/>
    <lineage>
        <taxon>Eukaryota</taxon>
        <taxon>Metazoa</taxon>
        <taxon>Ecdysozoa</taxon>
        <taxon>Arthropoda</taxon>
        <taxon>Chelicerata</taxon>
        <taxon>Arachnida</taxon>
        <taxon>Araneae</taxon>
        <taxon>Araneomorphae</taxon>
        <taxon>Entelegynae</taxon>
        <taxon>Araneoidea</taxon>
        <taxon>Araneidae</taxon>
        <taxon>Caerostris</taxon>
    </lineage>
</organism>